<dbReference type="AlphaFoldDB" id="A0A0W0YVP5"/>
<dbReference type="RefSeq" id="WP_018578638.1">
    <property type="nucleotide sequence ID" value="NZ_KB892437.1"/>
</dbReference>
<keyword evidence="2" id="KW-1185">Reference proteome</keyword>
<sequence length="80" mass="9288">MLGILKNQYRTANTLFGRRSLCTSHDSPNPQVQKTSFPCFELIELGVLFFGVFYVPYKILNEKRKSTNETEEKEQSQSRP</sequence>
<gene>
    <name evidence="1" type="ORF">Lsha_1392</name>
</gene>
<reference evidence="1 2" key="1">
    <citation type="submission" date="2015-11" db="EMBL/GenBank/DDBJ databases">
        <title>Genomic analysis of 38 Legionella species identifies large and diverse effector repertoires.</title>
        <authorList>
            <person name="Burstein D."/>
            <person name="Amaro F."/>
            <person name="Zusman T."/>
            <person name="Lifshitz Z."/>
            <person name="Cohen O."/>
            <person name="Gilbert J.A."/>
            <person name="Pupko T."/>
            <person name="Shuman H.A."/>
            <person name="Segal G."/>
        </authorList>
    </citation>
    <scope>NUCLEOTIDE SEQUENCE [LARGE SCALE GENOMIC DNA]</scope>
    <source>
        <strain evidence="1 2">ATCC 49655</strain>
    </source>
</reference>
<organism evidence="1 2">
    <name type="scientific">Legionella shakespearei DSM 23087</name>
    <dbReference type="NCBI Taxonomy" id="1122169"/>
    <lineage>
        <taxon>Bacteria</taxon>
        <taxon>Pseudomonadati</taxon>
        <taxon>Pseudomonadota</taxon>
        <taxon>Gammaproteobacteria</taxon>
        <taxon>Legionellales</taxon>
        <taxon>Legionellaceae</taxon>
        <taxon>Legionella</taxon>
    </lineage>
</organism>
<protein>
    <submittedName>
        <fullName evidence="1">Uncharacterized protein</fullName>
    </submittedName>
</protein>
<proteinExistence type="predicted"/>
<evidence type="ECO:0000313" key="2">
    <source>
        <dbReference type="Proteomes" id="UP000054600"/>
    </source>
</evidence>
<evidence type="ECO:0000313" key="1">
    <source>
        <dbReference type="EMBL" id="KTD60981.1"/>
    </source>
</evidence>
<name>A0A0W0YVP5_9GAMM</name>
<accession>A0A0W0YVP5</accession>
<dbReference type="Proteomes" id="UP000054600">
    <property type="component" value="Unassembled WGS sequence"/>
</dbReference>
<comment type="caution">
    <text evidence="1">The sequence shown here is derived from an EMBL/GenBank/DDBJ whole genome shotgun (WGS) entry which is preliminary data.</text>
</comment>
<dbReference type="EMBL" id="LNYW01000040">
    <property type="protein sequence ID" value="KTD60981.1"/>
    <property type="molecule type" value="Genomic_DNA"/>
</dbReference>